<comment type="subcellular location">
    <subcellularLocation>
        <location evidence="1">Cell membrane</location>
        <topology evidence="1">Multi-pass membrane protein</topology>
    </subcellularLocation>
</comment>
<keyword evidence="6 11" id="KW-0812">Transmembrane</keyword>
<comment type="caution">
    <text evidence="13">The sequence shown here is derived from an EMBL/GenBank/DDBJ whole genome shotgun (WGS) entry which is preliminary data.</text>
</comment>
<dbReference type="InterPro" id="IPR000390">
    <property type="entry name" value="Small_drug/metabolite_transptr"/>
</dbReference>
<evidence type="ECO:0000256" key="4">
    <source>
        <dbReference type="ARBA" id="ARBA00022519"/>
    </source>
</evidence>
<dbReference type="EMBL" id="PIUM01000001">
    <property type="protein sequence ID" value="PKU26476.1"/>
    <property type="molecule type" value="Genomic_DNA"/>
</dbReference>
<feature type="transmembrane region" description="Helical" evidence="11">
    <location>
        <begin position="37"/>
        <end position="59"/>
    </location>
</feature>
<reference evidence="14" key="1">
    <citation type="submission" date="2017-12" db="EMBL/GenBank/DDBJ databases">
        <title>Draft genome sequence of Telmatospirillum siberiense 26-4b1T, an acidotolerant peatland alphaproteobacterium potentially involved in sulfur cycling.</title>
        <authorList>
            <person name="Hausmann B."/>
            <person name="Pjevac P."/>
            <person name="Schreck K."/>
            <person name="Herbold C.W."/>
            <person name="Daims H."/>
            <person name="Wagner M."/>
            <person name="Pester M."/>
            <person name="Loy A."/>
        </authorList>
    </citation>
    <scope>NUCLEOTIDE SEQUENCE [LARGE SCALE GENOMIC DNA]</scope>
    <source>
        <strain evidence="14">26-4b1</strain>
    </source>
</reference>
<evidence type="ECO:0000256" key="9">
    <source>
        <dbReference type="ARBA" id="ARBA00023098"/>
    </source>
</evidence>
<evidence type="ECO:0000256" key="2">
    <source>
        <dbReference type="ARBA" id="ARBA00022475"/>
    </source>
</evidence>
<feature type="transmembrane region" description="Helical" evidence="11">
    <location>
        <begin position="91"/>
        <end position="108"/>
    </location>
</feature>
<keyword evidence="8 11" id="KW-1133">Transmembrane helix</keyword>
<feature type="transmembrane region" description="Helical" evidence="11">
    <location>
        <begin position="6"/>
        <end position="25"/>
    </location>
</feature>
<dbReference type="RefSeq" id="WP_101248707.1">
    <property type="nucleotide sequence ID" value="NZ_PIUM01000001.1"/>
</dbReference>
<keyword evidence="5" id="KW-0441">Lipid A biosynthesis</keyword>
<accession>A0A2N3Q1E1</accession>
<dbReference type="GO" id="GO:0005886">
    <property type="term" value="C:plasma membrane"/>
    <property type="evidence" value="ECO:0007669"/>
    <property type="project" value="UniProtKB-SubCell"/>
</dbReference>
<name>A0A2N3Q1E1_9PROT</name>
<dbReference type="Pfam" id="PF00892">
    <property type="entry name" value="EamA"/>
    <property type="match status" value="1"/>
</dbReference>
<evidence type="ECO:0000256" key="5">
    <source>
        <dbReference type="ARBA" id="ARBA00022556"/>
    </source>
</evidence>
<dbReference type="InterPro" id="IPR000620">
    <property type="entry name" value="EamA_dom"/>
</dbReference>
<keyword evidence="3" id="KW-0444">Lipid biosynthesis</keyword>
<keyword evidence="7" id="KW-0448">Lipopolysaccharide biosynthesis</keyword>
<evidence type="ECO:0000256" key="6">
    <source>
        <dbReference type="ARBA" id="ARBA00022692"/>
    </source>
</evidence>
<dbReference type="PANTHER" id="PTHR30561">
    <property type="entry name" value="SMR FAMILY PROTON-DEPENDENT DRUG EFFLUX TRANSPORTER SUGE"/>
    <property type="match status" value="1"/>
</dbReference>
<sequence>MSQTAFGLTLVVLCTLIEGLAQLFLKKSSLAVVGKGLWATLGVTLFVSEALLYTGALHFLDVSTAYPIGSLSFVAVTVLSRLALGETVSRTRWFGVCLIIAGAGLVAARA</sequence>
<proteinExistence type="predicted"/>
<evidence type="ECO:0000256" key="10">
    <source>
        <dbReference type="ARBA" id="ARBA00023136"/>
    </source>
</evidence>
<evidence type="ECO:0000256" key="8">
    <source>
        <dbReference type="ARBA" id="ARBA00022989"/>
    </source>
</evidence>
<dbReference type="AlphaFoldDB" id="A0A2N3Q1E1"/>
<evidence type="ECO:0000256" key="1">
    <source>
        <dbReference type="ARBA" id="ARBA00004651"/>
    </source>
</evidence>
<keyword evidence="2" id="KW-1003">Cell membrane</keyword>
<evidence type="ECO:0000259" key="12">
    <source>
        <dbReference type="Pfam" id="PF00892"/>
    </source>
</evidence>
<dbReference type="Gene3D" id="1.10.3730.20">
    <property type="match status" value="1"/>
</dbReference>
<organism evidence="13 14">
    <name type="scientific">Telmatospirillum siberiense</name>
    <dbReference type="NCBI Taxonomy" id="382514"/>
    <lineage>
        <taxon>Bacteria</taxon>
        <taxon>Pseudomonadati</taxon>
        <taxon>Pseudomonadota</taxon>
        <taxon>Alphaproteobacteria</taxon>
        <taxon>Rhodospirillales</taxon>
        <taxon>Rhodospirillaceae</taxon>
        <taxon>Telmatospirillum</taxon>
    </lineage>
</organism>
<gene>
    <name evidence="13" type="ORF">CWS72_01120</name>
</gene>
<keyword evidence="10 11" id="KW-0472">Membrane</keyword>
<dbReference type="GO" id="GO:0009103">
    <property type="term" value="P:lipopolysaccharide biosynthetic process"/>
    <property type="evidence" value="ECO:0007669"/>
    <property type="project" value="UniProtKB-KW"/>
</dbReference>
<keyword evidence="9" id="KW-0443">Lipid metabolism</keyword>
<evidence type="ECO:0000313" key="13">
    <source>
        <dbReference type="EMBL" id="PKU26476.1"/>
    </source>
</evidence>
<dbReference type="SUPFAM" id="SSF103481">
    <property type="entry name" value="Multidrug resistance efflux transporter EmrE"/>
    <property type="match status" value="1"/>
</dbReference>
<dbReference type="GO" id="GO:0009245">
    <property type="term" value="P:lipid A biosynthetic process"/>
    <property type="evidence" value="ECO:0007669"/>
    <property type="project" value="UniProtKB-KW"/>
</dbReference>
<keyword evidence="14" id="KW-1185">Reference proteome</keyword>
<feature type="domain" description="EamA" evidence="12">
    <location>
        <begin position="15"/>
        <end position="106"/>
    </location>
</feature>
<evidence type="ECO:0000256" key="3">
    <source>
        <dbReference type="ARBA" id="ARBA00022516"/>
    </source>
</evidence>
<keyword evidence="4" id="KW-0997">Cell inner membrane</keyword>
<evidence type="ECO:0000256" key="11">
    <source>
        <dbReference type="SAM" id="Phobius"/>
    </source>
</evidence>
<evidence type="ECO:0000313" key="14">
    <source>
        <dbReference type="Proteomes" id="UP000233293"/>
    </source>
</evidence>
<dbReference type="InterPro" id="IPR037185">
    <property type="entry name" value="EmrE-like"/>
</dbReference>
<protein>
    <recommendedName>
        <fullName evidence="12">EamA domain-containing protein</fullName>
    </recommendedName>
</protein>
<dbReference type="GO" id="GO:0022857">
    <property type="term" value="F:transmembrane transporter activity"/>
    <property type="evidence" value="ECO:0007669"/>
    <property type="project" value="InterPro"/>
</dbReference>
<evidence type="ECO:0000256" key="7">
    <source>
        <dbReference type="ARBA" id="ARBA00022985"/>
    </source>
</evidence>
<feature type="transmembrane region" description="Helical" evidence="11">
    <location>
        <begin position="65"/>
        <end position="84"/>
    </location>
</feature>
<dbReference type="OrthoDB" id="9812899at2"/>
<dbReference type="Proteomes" id="UP000233293">
    <property type="component" value="Unassembled WGS sequence"/>
</dbReference>
<dbReference type="PANTHER" id="PTHR30561:SF9">
    <property type="entry name" value="4-AMINO-4-DEOXY-L-ARABINOSE-PHOSPHOUNDECAPRENOL FLIPPASE SUBUNIT ARNF-RELATED"/>
    <property type="match status" value="1"/>
</dbReference>